<dbReference type="SUPFAM" id="SSF56399">
    <property type="entry name" value="ADP-ribosylation"/>
    <property type="match status" value="1"/>
</dbReference>
<dbReference type="InterPro" id="IPR012317">
    <property type="entry name" value="Poly(ADP-ribose)pol_cat_dom"/>
</dbReference>
<dbReference type="EMBL" id="JAUEDM010000002">
    <property type="protein sequence ID" value="KAK3326776.1"/>
    <property type="molecule type" value="Genomic_DNA"/>
</dbReference>
<dbReference type="Pfam" id="PF00644">
    <property type="entry name" value="PARP"/>
    <property type="match status" value="1"/>
</dbReference>
<keyword evidence="1" id="KW-0520">NAD</keyword>
<reference evidence="3" key="2">
    <citation type="submission" date="2023-06" db="EMBL/GenBank/DDBJ databases">
        <authorList>
            <consortium name="Lawrence Berkeley National Laboratory"/>
            <person name="Haridas S."/>
            <person name="Hensen N."/>
            <person name="Bonometti L."/>
            <person name="Westerberg I."/>
            <person name="Brannstrom I.O."/>
            <person name="Guillou S."/>
            <person name="Cros-Aarteil S."/>
            <person name="Calhoun S."/>
            <person name="Kuo A."/>
            <person name="Mondo S."/>
            <person name="Pangilinan J."/>
            <person name="Riley R."/>
            <person name="Labutti K."/>
            <person name="Andreopoulos B."/>
            <person name="Lipzen A."/>
            <person name="Chen C."/>
            <person name="Yanf M."/>
            <person name="Daum C."/>
            <person name="Ng V."/>
            <person name="Clum A."/>
            <person name="Steindorff A."/>
            <person name="Ohm R."/>
            <person name="Martin F."/>
            <person name="Silar P."/>
            <person name="Natvig D."/>
            <person name="Lalanne C."/>
            <person name="Gautier V."/>
            <person name="Ament-Velasquez S.L."/>
            <person name="Kruys A."/>
            <person name="Hutchinson M.I."/>
            <person name="Powell A.J."/>
            <person name="Barry K."/>
            <person name="Miller A.N."/>
            <person name="Grigoriev I.V."/>
            <person name="Debuchy R."/>
            <person name="Gladieux P."/>
            <person name="Thoren M.H."/>
            <person name="Johannesson H."/>
        </authorList>
    </citation>
    <scope>NUCLEOTIDE SEQUENCE</scope>
    <source>
        <strain evidence="3">CBS 118394</strain>
    </source>
</reference>
<dbReference type="PANTHER" id="PTHR31681:SF3">
    <property type="entry name" value="OS04G0690100 PROTEIN"/>
    <property type="match status" value="1"/>
</dbReference>
<organism evidence="3 4">
    <name type="scientific">Apodospora peruviana</name>
    <dbReference type="NCBI Taxonomy" id="516989"/>
    <lineage>
        <taxon>Eukaryota</taxon>
        <taxon>Fungi</taxon>
        <taxon>Dikarya</taxon>
        <taxon>Ascomycota</taxon>
        <taxon>Pezizomycotina</taxon>
        <taxon>Sordariomycetes</taxon>
        <taxon>Sordariomycetidae</taxon>
        <taxon>Sordariales</taxon>
        <taxon>Lasiosphaeriaceae</taxon>
        <taxon>Apodospora</taxon>
    </lineage>
</organism>
<evidence type="ECO:0000256" key="1">
    <source>
        <dbReference type="RuleBase" id="RU362114"/>
    </source>
</evidence>
<reference evidence="3" key="1">
    <citation type="journal article" date="2023" name="Mol. Phylogenet. Evol.">
        <title>Genome-scale phylogeny and comparative genomics of the fungal order Sordariales.</title>
        <authorList>
            <person name="Hensen N."/>
            <person name="Bonometti L."/>
            <person name="Westerberg I."/>
            <person name="Brannstrom I.O."/>
            <person name="Guillou S."/>
            <person name="Cros-Aarteil S."/>
            <person name="Calhoun S."/>
            <person name="Haridas S."/>
            <person name="Kuo A."/>
            <person name="Mondo S."/>
            <person name="Pangilinan J."/>
            <person name="Riley R."/>
            <person name="LaButti K."/>
            <person name="Andreopoulos B."/>
            <person name="Lipzen A."/>
            <person name="Chen C."/>
            <person name="Yan M."/>
            <person name="Daum C."/>
            <person name="Ng V."/>
            <person name="Clum A."/>
            <person name="Steindorff A."/>
            <person name="Ohm R.A."/>
            <person name="Martin F."/>
            <person name="Silar P."/>
            <person name="Natvig D.O."/>
            <person name="Lalanne C."/>
            <person name="Gautier V."/>
            <person name="Ament-Velasquez S.L."/>
            <person name="Kruys A."/>
            <person name="Hutchinson M.I."/>
            <person name="Powell A.J."/>
            <person name="Barry K."/>
            <person name="Miller A.N."/>
            <person name="Grigoriev I.V."/>
            <person name="Debuchy R."/>
            <person name="Gladieux P."/>
            <person name="Hiltunen Thoren M."/>
            <person name="Johannesson H."/>
        </authorList>
    </citation>
    <scope>NUCLEOTIDE SEQUENCE</scope>
    <source>
        <strain evidence="3">CBS 118394</strain>
    </source>
</reference>
<proteinExistence type="predicted"/>
<name>A0AAE0MBS5_9PEZI</name>
<accession>A0AAE0MBS5</accession>
<dbReference type="AlphaFoldDB" id="A0AAE0MBS5"/>
<keyword evidence="1" id="KW-0328">Glycosyltransferase</keyword>
<dbReference type="PANTHER" id="PTHR31681">
    <property type="entry name" value="C2H2-LIKE ZINC FINGER PROTEIN"/>
    <property type="match status" value="1"/>
</dbReference>
<comment type="caution">
    <text evidence="3">The sequence shown here is derived from an EMBL/GenBank/DDBJ whole genome shotgun (WGS) entry which is preliminary data.</text>
</comment>
<dbReference type="EC" id="2.4.2.-" evidence="1"/>
<evidence type="ECO:0000313" key="3">
    <source>
        <dbReference type="EMBL" id="KAK3326776.1"/>
    </source>
</evidence>
<evidence type="ECO:0000259" key="2">
    <source>
        <dbReference type="PROSITE" id="PS51059"/>
    </source>
</evidence>
<dbReference type="Gene3D" id="3.90.228.10">
    <property type="match status" value="1"/>
</dbReference>
<evidence type="ECO:0000313" key="4">
    <source>
        <dbReference type="Proteomes" id="UP001283341"/>
    </source>
</evidence>
<keyword evidence="1" id="KW-0808">Transferase</keyword>
<feature type="domain" description="PARP catalytic" evidence="2">
    <location>
        <begin position="1"/>
        <end position="210"/>
    </location>
</feature>
<dbReference type="PROSITE" id="PS51059">
    <property type="entry name" value="PARP_CATALYTIC"/>
    <property type="match status" value="1"/>
</dbReference>
<protein>
    <recommendedName>
        <fullName evidence="1">Poly [ADP-ribose] polymerase</fullName>
        <shortName evidence="1">PARP</shortName>
        <ecNumber evidence="1">2.4.2.-</ecNumber>
    </recommendedName>
</protein>
<gene>
    <name evidence="3" type="ORF">B0H66DRAFT_618030</name>
</gene>
<sequence>MRKLDPNSRDYNFYAKKFNESWLHPDKTSEVRHIYLASRIDLKNSVRAQRFAQALTKSDGSFVTRFHGSQRACYLGEGGDGDIDPCGQSACHICGILKNGFDRRLARMTGMFGPGIYSTECSSKADIYAKNSHIRTNRHVVLICRVVGDRPQMLVSAETNRRSPDRRYNCVEAVLDTDGGEVVYPETVVYDEDQILPVGMVVYKRTGWSP</sequence>
<keyword evidence="4" id="KW-1185">Reference proteome</keyword>
<dbReference type="GO" id="GO:0003950">
    <property type="term" value="F:NAD+ poly-ADP-ribosyltransferase activity"/>
    <property type="evidence" value="ECO:0007669"/>
    <property type="project" value="UniProtKB-UniRule"/>
</dbReference>
<dbReference type="Proteomes" id="UP001283341">
    <property type="component" value="Unassembled WGS sequence"/>
</dbReference>